<evidence type="ECO:0000256" key="1">
    <source>
        <dbReference type="ARBA" id="ARBA00005964"/>
    </source>
</evidence>
<evidence type="ECO:0000313" key="3">
    <source>
        <dbReference type="EMBL" id="KAJ8346726.1"/>
    </source>
</evidence>
<dbReference type="InterPro" id="IPR029058">
    <property type="entry name" value="AB_hydrolase_fold"/>
</dbReference>
<dbReference type="Gene3D" id="3.40.50.1820">
    <property type="entry name" value="alpha/beta hydrolase"/>
    <property type="match status" value="1"/>
</dbReference>
<feature type="domain" description="Carboxylesterase type B" evidence="2">
    <location>
        <begin position="11"/>
        <end position="178"/>
    </location>
</feature>
<evidence type="ECO:0000313" key="4">
    <source>
        <dbReference type="Proteomes" id="UP001152622"/>
    </source>
</evidence>
<dbReference type="Proteomes" id="UP001152622">
    <property type="component" value="Chromosome 11"/>
</dbReference>
<sequence>MELLTALTKQKGSEAATLAYAEYTQSWGSSPSKSIIKQTVAEIETDFIFLVPTQAALYLHANHSNTGRTYSYQFSVPSRIPVFPSWMGADHADDLQYVFGKPFTTPLAYFPRHRDVSGYMIAYWTNFARTGDPSQGQSKVPVTWPRFTSSGHQYLEINEKMNRNSIKQRLRTRFVRYWTETYASLPLLKSTSAE</sequence>
<dbReference type="InterPro" id="IPR002018">
    <property type="entry name" value="CarbesteraseB"/>
</dbReference>
<accession>A0A9Q1EX53</accession>
<dbReference type="PANTHER" id="PTHR43903">
    <property type="entry name" value="NEUROLIGIN"/>
    <property type="match status" value="1"/>
</dbReference>
<gene>
    <name evidence="3" type="ORF">SKAU_G00281270</name>
</gene>
<reference evidence="3" key="1">
    <citation type="journal article" date="2023" name="Science">
        <title>Genome structures resolve the early diversification of teleost fishes.</title>
        <authorList>
            <person name="Parey E."/>
            <person name="Louis A."/>
            <person name="Montfort J."/>
            <person name="Bouchez O."/>
            <person name="Roques C."/>
            <person name="Iampietro C."/>
            <person name="Lluch J."/>
            <person name="Castinel A."/>
            <person name="Donnadieu C."/>
            <person name="Desvignes T."/>
            <person name="Floi Bucao C."/>
            <person name="Jouanno E."/>
            <person name="Wen M."/>
            <person name="Mejri S."/>
            <person name="Dirks R."/>
            <person name="Jansen H."/>
            <person name="Henkel C."/>
            <person name="Chen W.J."/>
            <person name="Zahm M."/>
            <person name="Cabau C."/>
            <person name="Klopp C."/>
            <person name="Thompson A.W."/>
            <person name="Robinson-Rechavi M."/>
            <person name="Braasch I."/>
            <person name="Lecointre G."/>
            <person name="Bobe J."/>
            <person name="Postlethwait J.H."/>
            <person name="Berthelot C."/>
            <person name="Roest Crollius H."/>
            <person name="Guiguen Y."/>
        </authorList>
    </citation>
    <scope>NUCLEOTIDE SEQUENCE</scope>
    <source>
        <strain evidence="3">WJC10195</strain>
    </source>
</reference>
<proteinExistence type="inferred from homology"/>
<dbReference type="InterPro" id="IPR051093">
    <property type="entry name" value="Neuroligin/BSAL"/>
</dbReference>
<dbReference type="AlphaFoldDB" id="A0A9Q1EX53"/>
<dbReference type="Pfam" id="PF00135">
    <property type="entry name" value="COesterase"/>
    <property type="match status" value="1"/>
</dbReference>
<keyword evidence="4" id="KW-1185">Reference proteome</keyword>
<comment type="similarity">
    <text evidence="1">Belongs to the type-B carboxylesterase/lipase family.</text>
</comment>
<name>A0A9Q1EX53_SYNKA</name>
<dbReference type="OrthoDB" id="19653at2759"/>
<comment type="caution">
    <text evidence="3">The sequence shown here is derived from an EMBL/GenBank/DDBJ whole genome shotgun (WGS) entry which is preliminary data.</text>
</comment>
<dbReference type="SUPFAM" id="SSF53474">
    <property type="entry name" value="alpha/beta-Hydrolases"/>
    <property type="match status" value="1"/>
</dbReference>
<evidence type="ECO:0000259" key="2">
    <source>
        <dbReference type="Pfam" id="PF00135"/>
    </source>
</evidence>
<protein>
    <recommendedName>
        <fullName evidence="2">Carboxylesterase type B domain-containing protein</fullName>
    </recommendedName>
</protein>
<dbReference type="EMBL" id="JAINUF010000011">
    <property type="protein sequence ID" value="KAJ8346726.1"/>
    <property type="molecule type" value="Genomic_DNA"/>
</dbReference>
<organism evidence="3 4">
    <name type="scientific">Synaphobranchus kaupii</name>
    <name type="common">Kaup's arrowtooth eel</name>
    <dbReference type="NCBI Taxonomy" id="118154"/>
    <lineage>
        <taxon>Eukaryota</taxon>
        <taxon>Metazoa</taxon>
        <taxon>Chordata</taxon>
        <taxon>Craniata</taxon>
        <taxon>Vertebrata</taxon>
        <taxon>Euteleostomi</taxon>
        <taxon>Actinopterygii</taxon>
        <taxon>Neopterygii</taxon>
        <taxon>Teleostei</taxon>
        <taxon>Anguilliformes</taxon>
        <taxon>Synaphobranchidae</taxon>
        <taxon>Synaphobranchus</taxon>
    </lineage>
</organism>